<reference evidence="7" key="1">
    <citation type="journal article" date="2019" name="Int. J. Syst. Evol. Microbiol.">
        <title>The Global Catalogue of Microorganisms (GCM) 10K type strain sequencing project: providing services to taxonomists for standard genome sequencing and annotation.</title>
        <authorList>
            <consortium name="The Broad Institute Genomics Platform"/>
            <consortium name="The Broad Institute Genome Sequencing Center for Infectious Disease"/>
            <person name="Wu L."/>
            <person name="Ma J."/>
        </authorList>
    </citation>
    <scope>NUCLEOTIDE SEQUENCE [LARGE SCALE GENOMIC DNA]</scope>
    <source>
        <strain evidence="7">KCTC 62164</strain>
    </source>
</reference>
<protein>
    <submittedName>
        <fullName evidence="6">MAPEG family protein</fullName>
    </submittedName>
</protein>
<gene>
    <name evidence="6" type="ORF">ACFOKA_02825</name>
</gene>
<feature type="transmembrane region" description="Helical" evidence="5">
    <location>
        <begin position="6"/>
        <end position="25"/>
    </location>
</feature>
<name>A0ABV7D2J6_9PROT</name>
<evidence type="ECO:0000256" key="2">
    <source>
        <dbReference type="ARBA" id="ARBA00022692"/>
    </source>
</evidence>
<dbReference type="Proteomes" id="UP001595444">
    <property type="component" value="Unassembled WGS sequence"/>
</dbReference>
<keyword evidence="2 5" id="KW-0812">Transmembrane</keyword>
<keyword evidence="4 5" id="KW-0472">Membrane</keyword>
<keyword evidence="3 5" id="KW-1133">Transmembrane helix</keyword>
<proteinExistence type="predicted"/>
<feature type="transmembrane region" description="Helical" evidence="5">
    <location>
        <begin position="88"/>
        <end position="110"/>
    </location>
</feature>
<dbReference type="Pfam" id="PF01124">
    <property type="entry name" value="MAPEG"/>
    <property type="match status" value="1"/>
</dbReference>
<evidence type="ECO:0000256" key="3">
    <source>
        <dbReference type="ARBA" id="ARBA00022989"/>
    </source>
</evidence>
<dbReference type="InterPro" id="IPR023352">
    <property type="entry name" value="MAPEG-like_dom_sf"/>
</dbReference>
<accession>A0ABV7D2J6</accession>
<keyword evidence="7" id="KW-1185">Reference proteome</keyword>
<dbReference type="SUPFAM" id="SSF161084">
    <property type="entry name" value="MAPEG domain-like"/>
    <property type="match status" value="1"/>
</dbReference>
<evidence type="ECO:0000256" key="1">
    <source>
        <dbReference type="ARBA" id="ARBA00004370"/>
    </source>
</evidence>
<dbReference type="Gene3D" id="1.20.120.550">
    <property type="entry name" value="Membrane associated eicosanoid/glutathione metabolism-like domain"/>
    <property type="match status" value="1"/>
</dbReference>
<sequence>MLDTILYPLATQVLLTFIILFILAYRRLSAYAAGKTNGAYFKVFSGAVGSEPEDVQVAQRSFLNQFEMPVLFIAACIAAQVFGKADSIVVIMAWCYAALRIVHALVHLIGNNVLHRFRVFILSNIVLLVMWVLIVLP</sequence>
<dbReference type="RefSeq" id="WP_194212523.1">
    <property type="nucleotide sequence ID" value="NZ_CP061205.1"/>
</dbReference>
<evidence type="ECO:0000256" key="5">
    <source>
        <dbReference type="SAM" id="Phobius"/>
    </source>
</evidence>
<evidence type="ECO:0000313" key="6">
    <source>
        <dbReference type="EMBL" id="MFC3050832.1"/>
    </source>
</evidence>
<comment type="subcellular location">
    <subcellularLocation>
        <location evidence="1">Membrane</location>
    </subcellularLocation>
</comment>
<dbReference type="EMBL" id="JBHRSL010000002">
    <property type="protein sequence ID" value="MFC3050832.1"/>
    <property type="molecule type" value="Genomic_DNA"/>
</dbReference>
<comment type="caution">
    <text evidence="6">The sequence shown here is derived from an EMBL/GenBank/DDBJ whole genome shotgun (WGS) entry which is preliminary data.</text>
</comment>
<feature type="transmembrane region" description="Helical" evidence="5">
    <location>
        <begin position="117"/>
        <end position="136"/>
    </location>
</feature>
<dbReference type="InterPro" id="IPR001129">
    <property type="entry name" value="Membr-assoc_MAPEG"/>
</dbReference>
<feature type="transmembrane region" description="Helical" evidence="5">
    <location>
        <begin position="66"/>
        <end position="82"/>
    </location>
</feature>
<evidence type="ECO:0000313" key="7">
    <source>
        <dbReference type="Proteomes" id="UP001595444"/>
    </source>
</evidence>
<evidence type="ECO:0000256" key="4">
    <source>
        <dbReference type="ARBA" id="ARBA00023136"/>
    </source>
</evidence>
<organism evidence="6 7">
    <name type="scientific">Kordiimonas pumila</name>
    <dbReference type="NCBI Taxonomy" id="2161677"/>
    <lineage>
        <taxon>Bacteria</taxon>
        <taxon>Pseudomonadati</taxon>
        <taxon>Pseudomonadota</taxon>
        <taxon>Alphaproteobacteria</taxon>
        <taxon>Kordiimonadales</taxon>
        <taxon>Kordiimonadaceae</taxon>
        <taxon>Kordiimonas</taxon>
    </lineage>
</organism>